<evidence type="ECO:0000313" key="2">
    <source>
        <dbReference type="EMBL" id="SDD82080.1"/>
    </source>
</evidence>
<proteinExistence type="predicted"/>
<feature type="transmembrane region" description="Helical" evidence="1">
    <location>
        <begin position="20"/>
        <end position="40"/>
    </location>
</feature>
<evidence type="ECO:0000256" key="1">
    <source>
        <dbReference type="SAM" id="Phobius"/>
    </source>
</evidence>
<dbReference type="STRING" id="1271860.SAMN05216174_11917"/>
<dbReference type="AlphaFoldDB" id="A0A1G6XVC7"/>
<dbReference type="Proteomes" id="UP000199501">
    <property type="component" value="Unassembled WGS sequence"/>
</dbReference>
<gene>
    <name evidence="2" type="ORF">SAMN05216174_11917</name>
</gene>
<keyword evidence="1" id="KW-0472">Membrane</keyword>
<dbReference type="EMBL" id="FMZZ01000019">
    <property type="protein sequence ID" value="SDD82080.1"/>
    <property type="molecule type" value="Genomic_DNA"/>
</dbReference>
<protein>
    <recommendedName>
        <fullName evidence="4">DUF4244 domain-containing protein</fullName>
    </recommendedName>
</protein>
<name>A0A1G6XVC7_9PSEU</name>
<keyword evidence="1" id="KW-1133">Transmembrane helix</keyword>
<dbReference type="Pfam" id="PF14029">
    <property type="entry name" value="DUF4244"/>
    <property type="match status" value="1"/>
</dbReference>
<dbReference type="RefSeq" id="WP_091456580.1">
    <property type="nucleotide sequence ID" value="NZ_FMZZ01000019.1"/>
</dbReference>
<organism evidence="2 3">
    <name type="scientific">Actinokineospora iranica</name>
    <dbReference type="NCBI Taxonomy" id="1271860"/>
    <lineage>
        <taxon>Bacteria</taxon>
        <taxon>Bacillati</taxon>
        <taxon>Actinomycetota</taxon>
        <taxon>Actinomycetes</taxon>
        <taxon>Pseudonocardiales</taxon>
        <taxon>Pseudonocardiaceae</taxon>
        <taxon>Actinokineospora</taxon>
    </lineage>
</organism>
<evidence type="ECO:0008006" key="4">
    <source>
        <dbReference type="Google" id="ProtNLM"/>
    </source>
</evidence>
<evidence type="ECO:0000313" key="3">
    <source>
        <dbReference type="Proteomes" id="UP000199501"/>
    </source>
</evidence>
<keyword evidence="3" id="KW-1185">Reference proteome</keyword>
<reference evidence="3" key="1">
    <citation type="submission" date="2016-10" db="EMBL/GenBank/DDBJ databases">
        <authorList>
            <person name="Varghese N."/>
            <person name="Submissions S."/>
        </authorList>
    </citation>
    <scope>NUCLEOTIDE SEQUENCE [LARGE SCALE GENOMIC DNA]</scope>
    <source>
        <strain evidence="3">IBRC-M 10403</strain>
    </source>
</reference>
<accession>A0A1G6XVC7</accession>
<dbReference type="InterPro" id="IPR025338">
    <property type="entry name" value="DUF4244"/>
</dbReference>
<sequence>MFIRSKIHDLVDRDDGMSTVEYALCTIAAAAFAALLFAIVSSPAVFNGLTALIERALTADW</sequence>
<keyword evidence="1" id="KW-0812">Transmembrane</keyword>